<dbReference type="RefSeq" id="WP_035761927.1">
    <property type="nucleotide sequence ID" value="NZ_AP019716.1"/>
</dbReference>
<dbReference type="GeneID" id="92944835"/>
<evidence type="ECO:0000313" key="3">
    <source>
        <dbReference type="Proteomes" id="UP000515243"/>
    </source>
</evidence>
<proteinExistence type="predicted"/>
<accession>A0AAP9UEV2</accession>
<dbReference type="Proteomes" id="UP000515243">
    <property type="component" value="Chromosome 1"/>
</dbReference>
<name>A0AAP9UEV2_CLOBU</name>
<evidence type="ECO:0000313" key="2">
    <source>
        <dbReference type="EMBL" id="QMW91601.1"/>
    </source>
</evidence>
<dbReference type="AlphaFoldDB" id="A0AAP9UEV2"/>
<reference evidence="2 3" key="1">
    <citation type="submission" date="2019-05" db="EMBL/GenBank/DDBJ databases">
        <authorList>
            <person name="Schori C."/>
            <person name="Ahrens C."/>
        </authorList>
    </citation>
    <scope>NUCLEOTIDE SEQUENCE [LARGE SCALE GENOMIC DNA]</scope>
    <source>
        <strain evidence="2 3">DSM 10702</strain>
    </source>
</reference>
<sequence>MKIVNLNNLELKKYGVKDPSYLTIEQTLLYDSSTLISTMDYSGPINTIITEAKGISSFFKGKLKNINSGYCSLGGQWNNANFYGPNARSLSGVDRICYVRGESADRIVVMEYYGSRGSKFSGYYKLLLSKIKASNNFKINKNNSFIVNKDNIDDFVDIMNDIMNDISTSKLIMLKLENKYDKIIIEGEYYYYNVVTWDYKDNHKNFENDLNNSIELKNSLKNIFEYIASKNKIIINGIEIKFQNDAINDDSSDNIKIRDSLSSLESYLNDTDEIYYDLVETLELPDNEICDAFNQEMLERIADVCDGIKEISNIFNKTISGKVYDICSEIEKIISLDEIRKVADFNIKNYSDDWFREYEEDNGFDEDLTDKVLENADDIARDKSEEIYLKAKDILDNLQKQLGNLMNL</sequence>
<evidence type="ECO:0000256" key="1">
    <source>
        <dbReference type="SAM" id="Coils"/>
    </source>
</evidence>
<feature type="coiled-coil region" evidence="1">
    <location>
        <begin position="381"/>
        <end position="408"/>
    </location>
</feature>
<keyword evidence="1" id="KW-0175">Coiled coil</keyword>
<dbReference type="EMBL" id="CP040626">
    <property type="protein sequence ID" value="QMW91601.1"/>
    <property type="molecule type" value="Genomic_DNA"/>
</dbReference>
<gene>
    <name evidence="2" type="ORF">FF104_11675</name>
</gene>
<organism evidence="2 3">
    <name type="scientific">Clostridium butyricum</name>
    <dbReference type="NCBI Taxonomy" id="1492"/>
    <lineage>
        <taxon>Bacteria</taxon>
        <taxon>Bacillati</taxon>
        <taxon>Bacillota</taxon>
        <taxon>Clostridia</taxon>
        <taxon>Eubacteriales</taxon>
        <taxon>Clostridiaceae</taxon>
        <taxon>Clostridium</taxon>
    </lineage>
</organism>
<protein>
    <submittedName>
        <fullName evidence="2">Uncharacterized protein</fullName>
    </submittedName>
</protein>